<keyword evidence="2 4" id="KW-0378">Hydrolase</keyword>
<comment type="caution">
    <text evidence="6">The sequence shown here is derived from an EMBL/GenBank/DDBJ whole genome shotgun (WGS) entry which is preliminary data.</text>
</comment>
<evidence type="ECO:0000256" key="5">
    <source>
        <dbReference type="SAM" id="MobiDB-lite"/>
    </source>
</evidence>
<accession>A0ABR4BL03</accession>
<evidence type="ECO:0008006" key="8">
    <source>
        <dbReference type="Google" id="ProtNLM"/>
    </source>
</evidence>
<proteinExistence type="inferred from homology"/>
<dbReference type="Pfam" id="PF04616">
    <property type="entry name" value="Glyco_hydro_43"/>
    <property type="match status" value="1"/>
</dbReference>
<evidence type="ECO:0000256" key="1">
    <source>
        <dbReference type="ARBA" id="ARBA00009865"/>
    </source>
</evidence>
<comment type="similarity">
    <text evidence="1 4">Belongs to the glycosyl hydrolase 43 family.</text>
</comment>
<dbReference type="PANTHER" id="PTHR42812:SF5">
    <property type="entry name" value="ENDO-ARABINASE"/>
    <property type="match status" value="1"/>
</dbReference>
<dbReference type="SUPFAM" id="SSF75005">
    <property type="entry name" value="Arabinanase/levansucrase/invertase"/>
    <property type="match status" value="1"/>
</dbReference>
<evidence type="ECO:0000313" key="6">
    <source>
        <dbReference type="EMBL" id="KAL2057439.1"/>
    </source>
</evidence>
<dbReference type="PANTHER" id="PTHR42812">
    <property type="entry name" value="BETA-XYLOSIDASE"/>
    <property type="match status" value="1"/>
</dbReference>
<evidence type="ECO:0000313" key="7">
    <source>
        <dbReference type="Proteomes" id="UP001590951"/>
    </source>
</evidence>
<gene>
    <name evidence="6" type="ORF">ABVK25_002492</name>
</gene>
<keyword evidence="3 4" id="KW-0326">Glycosidase</keyword>
<dbReference type="Proteomes" id="UP001590951">
    <property type="component" value="Unassembled WGS sequence"/>
</dbReference>
<keyword evidence="7" id="KW-1185">Reference proteome</keyword>
<evidence type="ECO:0000256" key="3">
    <source>
        <dbReference type="ARBA" id="ARBA00023295"/>
    </source>
</evidence>
<dbReference type="InterPro" id="IPR023296">
    <property type="entry name" value="Glyco_hydro_beta-prop_sf"/>
</dbReference>
<reference evidence="6 7" key="1">
    <citation type="submission" date="2024-09" db="EMBL/GenBank/DDBJ databases">
        <title>Rethinking Asexuality: The Enigmatic Case of Functional Sexual Genes in Lepraria (Stereocaulaceae).</title>
        <authorList>
            <person name="Doellman M."/>
            <person name="Sun Y."/>
            <person name="Barcenas-Pena A."/>
            <person name="Lumbsch H.T."/>
            <person name="Grewe F."/>
        </authorList>
    </citation>
    <scope>NUCLEOTIDE SEQUENCE [LARGE SCALE GENOMIC DNA]</scope>
    <source>
        <strain evidence="6 7">Grewe 0041</strain>
    </source>
</reference>
<dbReference type="CDD" id="cd08999">
    <property type="entry name" value="GH43_ABN-like"/>
    <property type="match status" value="1"/>
</dbReference>
<protein>
    <recommendedName>
        <fullName evidence="8">Glycoside hydrolase family 43 protein</fullName>
    </recommendedName>
</protein>
<dbReference type="EMBL" id="JBHFEH010000005">
    <property type="protein sequence ID" value="KAL2057439.1"/>
    <property type="molecule type" value="Genomic_DNA"/>
</dbReference>
<sequence length="356" mass="38039">MKYKMDFCPLLGLVNSPPSYISQSGQNTYTGLQYVLQFLALLILTHPPFLTNPPQKTSLLKRPRHHREFPRPSLHQRRRLLHCILNCKRGREHPHSHLPRLRHLDRNRPRCSSHPSPPWSTGNTWAPDVVQLADGSFVMYFCATPSSAPSMHCVGTATSSTVDGHYNASSITLACPLAQGGAIDPAGFQDSDGSLYVVYKIDGNSLGGGGTCGNGNGEYSTPIMLQALESDGVTPSGDPVQILDRDAADGPLIEAPDLILHEGTYFLFFSSNCFNGPDYDTSYATASSITGPYTKASSPLLESGGDNGALNSPGGATVGPDGTQMVFHSDSESGNSAVRQMWTAGIVISGGTVSIS</sequence>
<dbReference type="Gene3D" id="2.115.10.20">
    <property type="entry name" value="Glycosyl hydrolase domain, family 43"/>
    <property type="match status" value="1"/>
</dbReference>
<dbReference type="InterPro" id="IPR006710">
    <property type="entry name" value="Glyco_hydro_43"/>
</dbReference>
<evidence type="ECO:0000256" key="4">
    <source>
        <dbReference type="RuleBase" id="RU361187"/>
    </source>
</evidence>
<feature type="region of interest" description="Disordered" evidence="5">
    <location>
        <begin position="297"/>
        <end position="317"/>
    </location>
</feature>
<evidence type="ECO:0000256" key="2">
    <source>
        <dbReference type="ARBA" id="ARBA00022801"/>
    </source>
</evidence>
<dbReference type="InterPro" id="IPR051795">
    <property type="entry name" value="Glycosyl_Hydrlase_43"/>
</dbReference>
<organism evidence="6 7">
    <name type="scientific">Lepraria finkii</name>
    <dbReference type="NCBI Taxonomy" id="1340010"/>
    <lineage>
        <taxon>Eukaryota</taxon>
        <taxon>Fungi</taxon>
        <taxon>Dikarya</taxon>
        <taxon>Ascomycota</taxon>
        <taxon>Pezizomycotina</taxon>
        <taxon>Lecanoromycetes</taxon>
        <taxon>OSLEUM clade</taxon>
        <taxon>Lecanoromycetidae</taxon>
        <taxon>Lecanorales</taxon>
        <taxon>Lecanorineae</taxon>
        <taxon>Stereocaulaceae</taxon>
        <taxon>Lepraria</taxon>
    </lineage>
</organism>
<name>A0ABR4BL03_9LECA</name>